<dbReference type="PANTHER" id="PTHR43606">
    <property type="entry name" value="PHOSPHATASE, PUTATIVE (AFU_ORTHOLOGUE AFUA_6G08710)-RELATED"/>
    <property type="match status" value="1"/>
</dbReference>
<dbReference type="Pfam" id="PF16655">
    <property type="entry name" value="PhoD_N"/>
    <property type="match status" value="1"/>
</dbReference>
<dbReference type="PANTHER" id="PTHR43606:SF2">
    <property type="entry name" value="ALKALINE PHOSPHATASE FAMILY PROTEIN (AFU_ORTHOLOGUE AFUA_5G03860)"/>
    <property type="match status" value="1"/>
</dbReference>
<feature type="domain" description="PhoD-like phosphatase metallophosphatase" evidence="2">
    <location>
        <begin position="147"/>
        <end position="492"/>
    </location>
</feature>
<dbReference type="Pfam" id="PF09423">
    <property type="entry name" value="PhoD"/>
    <property type="match status" value="1"/>
</dbReference>
<gene>
    <name evidence="4" type="ORF">FHT02_004136</name>
</gene>
<dbReference type="InterPro" id="IPR032093">
    <property type="entry name" value="PhoD_N"/>
</dbReference>
<name>A0A840YT82_9SPHN</name>
<dbReference type="EC" id="3.1.3.1" evidence="4"/>
<dbReference type="InterPro" id="IPR029052">
    <property type="entry name" value="Metallo-depent_PP-like"/>
</dbReference>
<proteinExistence type="predicted"/>
<feature type="chain" id="PRO_5032771754" evidence="1">
    <location>
        <begin position="31"/>
        <end position="521"/>
    </location>
</feature>
<evidence type="ECO:0000313" key="5">
    <source>
        <dbReference type="Proteomes" id="UP000527143"/>
    </source>
</evidence>
<evidence type="ECO:0000256" key="1">
    <source>
        <dbReference type="SAM" id="SignalP"/>
    </source>
</evidence>
<evidence type="ECO:0000259" key="3">
    <source>
        <dbReference type="Pfam" id="PF16655"/>
    </source>
</evidence>
<dbReference type="InterPro" id="IPR038607">
    <property type="entry name" value="PhoD-like_sf"/>
</dbReference>
<keyword evidence="4" id="KW-0378">Hydrolase</keyword>
<reference evidence="4 5" key="1">
    <citation type="submission" date="2020-08" db="EMBL/GenBank/DDBJ databases">
        <title>Genomic Encyclopedia of Type Strains, Phase IV (KMG-IV): sequencing the most valuable type-strain genomes for metagenomic binning, comparative biology and taxonomic classification.</title>
        <authorList>
            <person name="Goeker M."/>
        </authorList>
    </citation>
    <scope>NUCLEOTIDE SEQUENCE [LARGE SCALE GENOMIC DNA]</scope>
    <source>
        <strain evidence="4 5">DSM 26736</strain>
    </source>
</reference>
<dbReference type="InterPro" id="IPR052900">
    <property type="entry name" value="Phospholipid_Metab_Enz"/>
</dbReference>
<organism evidence="4 5">
    <name type="scientific">Sphingomonas xinjiangensis</name>
    <dbReference type="NCBI Taxonomy" id="643568"/>
    <lineage>
        <taxon>Bacteria</taxon>
        <taxon>Pseudomonadati</taxon>
        <taxon>Pseudomonadota</taxon>
        <taxon>Alphaproteobacteria</taxon>
        <taxon>Sphingomonadales</taxon>
        <taxon>Sphingomonadaceae</taxon>
        <taxon>Sphingomonas</taxon>
    </lineage>
</organism>
<dbReference type="Gene3D" id="2.60.40.380">
    <property type="entry name" value="Purple acid phosphatase-like, N-terminal"/>
    <property type="match status" value="1"/>
</dbReference>
<dbReference type="InterPro" id="IPR018946">
    <property type="entry name" value="PhoD-like_MPP"/>
</dbReference>
<keyword evidence="1" id="KW-0732">Signal</keyword>
<dbReference type="SUPFAM" id="SSF56300">
    <property type="entry name" value="Metallo-dependent phosphatases"/>
    <property type="match status" value="1"/>
</dbReference>
<sequence length="521" mass="57341">MTALPLARRHFLAAGIAGAPAVLLSGRALAASDPFSLGVASGEPLADGFVIWTRIAPEPLAEDGSGGARMSAPVRWEVAEDERFARVVARGEAVAQPAMAGAVHVDVRGLRADRLYWYRFIAAGVNSATGRAWTAPAPAVDPAALHFTAATCSHWEAGYFSAYRHMTAEEDSKLTLFLGDYIYESTATGERAKQMVRSYAMPEATTLGDYRRRYALHRTDRDLQSLHAAAACVAIWDDHEAQNDYSGIWSQDAAVTPAAFAARRLAAYRAFCENMPLRLSQVMRPDGSFRINRRFQWGRLAQFDAVDGRQFRSRQACVDGLPSRRGRIAPADCPDFADPSRTFLGFEQERWLYDGWARSNARWNLLVQNLLVAPMRFGKGDTAKLWTDTWNGFGGARSRLIEAMAATRLANPVTLAGDYHSWWMTDLRSDFDKPGERPVATEIAVTSITSTPPPGEGIKAAMADNPHIRYFEQGARGYLSVSLTDKSLEARLMAISDPRARHATSRILRRGLVENGKAGWA</sequence>
<dbReference type="Proteomes" id="UP000527143">
    <property type="component" value="Unassembled WGS sequence"/>
</dbReference>
<dbReference type="PROSITE" id="PS51318">
    <property type="entry name" value="TAT"/>
    <property type="match status" value="1"/>
</dbReference>
<dbReference type="EMBL" id="JACIJF010000029">
    <property type="protein sequence ID" value="MBB5712875.1"/>
    <property type="molecule type" value="Genomic_DNA"/>
</dbReference>
<dbReference type="GO" id="GO:0004035">
    <property type="term" value="F:alkaline phosphatase activity"/>
    <property type="evidence" value="ECO:0007669"/>
    <property type="project" value="UniProtKB-EC"/>
</dbReference>
<comment type="caution">
    <text evidence="4">The sequence shown here is derived from an EMBL/GenBank/DDBJ whole genome shotgun (WGS) entry which is preliminary data.</text>
</comment>
<feature type="domain" description="Phospholipase D N-terminal" evidence="3">
    <location>
        <begin position="37"/>
        <end position="134"/>
    </location>
</feature>
<accession>A0A840YT82</accession>
<dbReference type="CDD" id="cd07389">
    <property type="entry name" value="MPP_PhoD"/>
    <property type="match status" value="1"/>
</dbReference>
<evidence type="ECO:0000259" key="2">
    <source>
        <dbReference type="Pfam" id="PF09423"/>
    </source>
</evidence>
<evidence type="ECO:0000313" key="4">
    <source>
        <dbReference type="EMBL" id="MBB5712875.1"/>
    </source>
</evidence>
<dbReference type="Gene3D" id="3.60.21.70">
    <property type="entry name" value="PhoD-like phosphatase"/>
    <property type="match status" value="1"/>
</dbReference>
<protein>
    <submittedName>
        <fullName evidence="4">Alkaline phosphatase D</fullName>
        <ecNumber evidence="4">3.1.3.1</ecNumber>
    </submittedName>
</protein>
<keyword evidence="5" id="KW-1185">Reference proteome</keyword>
<dbReference type="RefSeq" id="WP_184091731.1">
    <property type="nucleotide sequence ID" value="NZ_JACIJF010000029.1"/>
</dbReference>
<dbReference type="InterPro" id="IPR006311">
    <property type="entry name" value="TAT_signal"/>
</dbReference>
<dbReference type="AlphaFoldDB" id="A0A840YT82"/>
<feature type="signal peptide" evidence="1">
    <location>
        <begin position="1"/>
        <end position="30"/>
    </location>
</feature>